<gene>
    <name evidence="2" type="ORF">MYCIT1_LOCUS37228</name>
</gene>
<sequence>MSLRQRIPFRADEDTEDRVVLDEVEQDEVIDTLHKENTRSTANALLIVDTVLSLASILQLSFLFNGNPLLALFPPSTMSNLGRYTIPYPAVFVLFALVLHANLALHLHPALIRVLLPSYSNSTPLPVAIPLSYPLTFSLAAVPPTFCLFLHHAWQANAWAASPFIVVTLIHSVHETLSEGSEALAELESLRYRAPGP</sequence>
<keyword evidence="1" id="KW-1133">Transmembrane helix</keyword>
<evidence type="ECO:0000313" key="3">
    <source>
        <dbReference type="Proteomes" id="UP001295794"/>
    </source>
</evidence>
<dbReference type="AlphaFoldDB" id="A0AAD2HZJ9"/>
<proteinExistence type="predicted"/>
<accession>A0AAD2HZJ9</accession>
<keyword evidence="1" id="KW-0812">Transmembrane</keyword>
<comment type="caution">
    <text evidence="2">The sequence shown here is derived from an EMBL/GenBank/DDBJ whole genome shotgun (WGS) entry which is preliminary data.</text>
</comment>
<name>A0AAD2HZJ9_9AGAR</name>
<evidence type="ECO:0000313" key="2">
    <source>
        <dbReference type="EMBL" id="CAK5284179.1"/>
    </source>
</evidence>
<dbReference type="Proteomes" id="UP001295794">
    <property type="component" value="Unassembled WGS sequence"/>
</dbReference>
<reference evidence="2" key="1">
    <citation type="submission" date="2023-11" db="EMBL/GenBank/DDBJ databases">
        <authorList>
            <person name="De Vega J J."/>
            <person name="De Vega J J."/>
        </authorList>
    </citation>
    <scope>NUCLEOTIDE SEQUENCE</scope>
</reference>
<protein>
    <submittedName>
        <fullName evidence="2">Uncharacterized protein</fullName>
    </submittedName>
</protein>
<feature type="transmembrane region" description="Helical" evidence="1">
    <location>
        <begin position="84"/>
        <end position="105"/>
    </location>
</feature>
<keyword evidence="1" id="KW-0472">Membrane</keyword>
<keyword evidence="3" id="KW-1185">Reference proteome</keyword>
<evidence type="ECO:0000256" key="1">
    <source>
        <dbReference type="SAM" id="Phobius"/>
    </source>
</evidence>
<organism evidence="2 3">
    <name type="scientific">Mycena citricolor</name>
    <dbReference type="NCBI Taxonomy" id="2018698"/>
    <lineage>
        <taxon>Eukaryota</taxon>
        <taxon>Fungi</taxon>
        <taxon>Dikarya</taxon>
        <taxon>Basidiomycota</taxon>
        <taxon>Agaricomycotina</taxon>
        <taxon>Agaricomycetes</taxon>
        <taxon>Agaricomycetidae</taxon>
        <taxon>Agaricales</taxon>
        <taxon>Marasmiineae</taxon>
        <taxon>Mycenaceae</taxon>
        <taxon>Mycena</taxon>
    </lineage>
</organism>
<feature type="transmembrane region" description="Helical" evidence="1">
    <location>
        <begin position="44"/>
        <end position="64"/>
    </location>
</feature>
<dbReference type="EMBL" id="CAVNYO010000478">
    <property type="protein sequence ID" value="CAK5284179.1"/>
    <property type="molecule type" value="Genomic_DNA"/>
</dbReference>